<feature type="coiled-coil region" evidence="5">
    <location>
        <begin position="37"/>
        <end position="64"/>
    </location>
</feature>
<dbReference type="Ensembl" id="ENSEBUT00000026349.1">
    <property type="protein sequence ID" value="ENSEBUP00000025772.1"/>
    <property type="gene ID" value="ENSEBUG00000015881.1"/>
</dbReference>
<evidence type="ECO:0000259" key="8">
    <source>
        <dbReference type="Pfam" id="PF20649"/>
    </source>
</evidence>
<evidence type="ECO:0000259" key="7">
    <source>
        <dbReference type="Pfam" id="PF10392"/>
    </source>
</evidence>
<keyword evidence="3" id="KW-0333">Golgi apparatus</keyword>
<dbReference type="Pfam" id="PF10392">
    <property type="entry name" value="COG5_N"/>
    <property type="match status" value="1"/>
</dbReference>
<keyword evidence="10" id="KW-1185">Reference proteome</keyword>
<feature type="signal peptide" evidence="6">
    <location>
        <begin position="1"/>
        <end position="16"/>
    </location>
</feature>
<protein>
    <recommendedName>
        <fullName evidence="2">Conserved oligomeric Golgi complex subunit 5</fullName>
    </recommendedName>
</protein>
<evidence type="ECO:0000256" key="4">
    <source>
        <dbReference type="ARBA" id="ARBA00023136"/>
    </source>
</evidence>
<evidence type="ECO:0000256" key="2">
    <source>
        <dbReference type="ARBA" id="ARBA00020974"/>
    </source>
</evidence>
<dbReference type="OMA" id="MMVEYFE"/>
<organism evidence="9 10">
    <name type="scientific">Eptatretus burgeri</name>
    <name type="common">Inshore hagfish</name>
    <dbReference type="NCBI Taxonomy" id="7764"/>
    <lineage>
        <taxon>Eukaryota</taxon>
        <taxon>Metazoa</taxon>
        <taxon>Chordata</taxon>
        <taxon>Craniata</taxon>
        <taxon>Vertebrata</taxon>
        <taxon>Cyclostomata</taxon>
        <taxon>Myxini</taxon>
        <taxon>Myxiniformes</taxon>
        <taxon>Myxinidae</taxon>
        <taxon>Eptatretinae</taxon>
        <taxon>Eptatretus</taxon>
    </lineage>
</organism>
<evidence type="ECO:0000256" key="3">
    <source>
        <dbReference type="ARBA" id="ARBA00023034"/>
    </source>
</evidence>
<evidence type="ECO:0000313" key="9">
    <source>
        <dbReference type="Ensembl" id="ENSEBUP00000025772.1"/>
    </source>
</evidence>
<keyword evidence="4" id="KW-0472">Membrane</keyword>
<name>A0A8C4R8S3_EPTBU</name>
<dbReference type="GO" id="GO:0000139">
    <property type="term" value="C:Golgi membrane"/>
    <property type="evidence" value="ECO:0007669"/>
    <property type="project" value="UniProtKB-SubCell"/>
</dbReference>
<evidence type="ECO:0000256" key="6">
    <source>
        <dbReference type="SAM" id="SignalP"/>
    </source>
</evidence>
<evidence type="ECO:0000313" key="10">
    <source>
        <dbReference type="Proteomes" id="UP000694388"/>
    </source>
</evidence>
<dbReference type="PANTHER" id="PTHR13228:SF3">
    <property type="entry name" value="CONSERVED OLIGOMERIC GOLGI COMPLEX SUBUNIT 5"/>
    <property type="match status" value="1"/>
</dbReference>
<reference evidence="9" key="2">
    <citation type="submission" date="2025-09" db="UniProtKB">
        <authorList>
            <consortium name="Ensembl"/>
        </authorList>
    </citation>
    <scope>IDENTIFICATION</scope>
</reference>
<evidence type="ECO:0000256" key="5">
    <source>
        <dbReference type="SAM" id="Coils"/>
    </source>
</evidence>
<feature type="chain" id="PRO_5034258653" description="Conserved oligomeric Golgi complex subunit 5" evidence="6">
    <location>
        <begin position="17"/>
        <end position="748"/>
    </location>
</feature>
<evidence type="ECO:0000256" key="1">
    <source>
        <dbReference type="ARBA" id="ARBA00004395"/>
    </source>
</evidence>
<reference evidence="9" key="1">
    <citation type="submission" date="2025-08" db="UniProtKB">
        <authorList>
            <consortium name="Ensembl"/>
        </authorList>
    </citation>
    <scope>IDENTIFICATION</scope>
</reference>
<sequence>MNIIVFLFALKDFCSTELSCSLVTARHEDLLVQANGIESLEGVLQMMQARIQALRTAVDRIRTKVVEPYTKLQARTTQLAKLQSACDLLRRIVRVLSLSRRLQTQLQGGSRDVTKAAQSLGELDHLCRGADLTGILAVEGDLLLVARARGELENQANRMLEQGMDSQNPSQVSMALQVFYHLGMLAEAAHGTLSTIRGRLQSSAKRALDVKELTKAQLVMVRGAGPGRAGNSFGSAVAFRASLWTNFECLMDEVFSSCLQVLQLQRVLLRKRDPVTHVCFAEELMKKGLVNVMADFWEFVQRTLNTELQQSTGCSPLFRQACEGEFPKLLRLYGDLWRRLHLTASAPARTGLASDPDYPFSDSDEWNVFGNVEQGKSLKAGLKPYETVYLNESLSRLFDPVNLALPSGAASPPTTDEIDGIAHAISSELSVALVDPVLALAVAKNVAKTLQYYATKAEQLLSTEPDASQVIGPPTECQRRNVTVVLSDLNDLPSSAQECIVEALEGLVQLMAMALHPQLRSVVDSVEAILFTMHQEDFSCSSAAREPPCSGYMRELQNFVSRSTTDYFSQFACRTMVTKALAPLACRVLDLFVRLACLIRPLSEAGKLRLAADCAQMELAITPYCPRLSDLGRPYRMLRAFRPLLFQTNEHVAASPALGDPMPYSYALLLLLSRSPPALKSPHQRADWTVKQFSQWLDSHSCERERLFLIKGAFEAYVQSVRTAGGTQYAPIYPTLLQLLQMALAAQP</sequence>
<dbReference type="GeneTree" id="ENSGT00390000004586"/>
<keyword evidence="6" id="KW-0732">Signal</keyword>
<dbReference type="Pfam" id="PF20649">
    <property type="entry name" value="COG5_C"/>
    <property type="match status" value="1"/>
</dbReference>
<proteinExistence type="predicted"/>
<comment type="subcellular location">
    <subcellularLocation>
        <location evidence="1">Golgi apparatus membrane</location>
        <topology evidence="1">Peripheral membrane protein</topology>
    </subcellularLocation>
</comment>
<dbReference type="GO" id="GO:0006891">
    <property type="term" value="P:intra-Golgi vesicle-mediated transport"/>
    <property type="evidence" value="ECO:0007669"/>
    <property type="project" value="InterPro"/>
</dbReference>
<dbReference type="InterPro" id="IPR048485">
    <property type="entry name" value="COG5_helical"/>
</dbReference>
<dbReference type="InterPro" id="IPR019465">
    <property type="entry name" value="Cog5"/>
</dbReference>
<dbReference type="PANTHER" id="PTHR13228">
    <property type="entry name" value="CONSERVED OLIGOMERIC GOLGI COMPLEX COMPONENT 5"/>
    <property type="match status" value="1"/>
</dbReference>
<dbReference type="GO" id="GO:0017119">
    <property type="term" value="C:Golgi transport complex"/>
    <property type="evidence" value="ECO:0007669"/>
    <property type="project" value="InterPro"/>
</dbReference>
<dbReference type="InterPro" id="IPR049176">
    <property type="entry name" value="COG5_N"/>
</dbReference>
<accession>A0A8C4R8S3</accession>
<dbReference type="Proteomes" id="UP000694388">
    <property type="component" value="Unplaced"/>
</dbReference>
<feature type="domain" description="Conserved oligomeric Golgi complex subunit 5 helical" evidence="8">
    <location>
        <begin position="132"/>
        <end position="337"/>
    </location>
</feature>
<dbReference type="AlphaFoldDB" id="A0A8C4R8S3"/>
<keyword evidence="5" id="KW-0175">Coiled coil</keyword>
<feature type="domain" description="Conserved oligomeric Golgi complex subunit 5 N-terminal" evidence="7">
    <location>
        <begin position="21"/>
        <end position="102"/>
    </location>
</feature>